<dbReference type="InterPro" id="IPR014015">
    <property type="entry name" value="Helicase_SF3_DNA-vir"/>
</dbReference>
<dbReference type="Pfam" id="PF09250">
    <property type="entry name" value="Prim-Pol"/>
    <property type="match status" value="1"/>
</dbReference>
<dbReference type="Proteomes" id="UP001254165">
    <property type="component" value="Unassembled WGS sequence"/>
</dbReference>
<dbReference type="Pfam" id="PF08706">
    <property type="entry name" value="D5_N"/>
    <property type="match status" value="1"/>
</dbReference>
<keyword evidence="3" id="KW-0067">ATP-binding</keyword>
<dbReference type="NCBIfam" id="TIGR01613">
    <property type="entry name" value="primase_Cterm"/>
    <property type="match status" value="1"/>
</dbReference>
<dbReference type="Pfam" id="PF19263">
    <property type="entry name" value="DUF5906"/>
    <property type="match status" value="1"/>
</dbReference>
<dbReference type="InterPro" id="IPR051620">
    <property type="entry name" value="ORF904-like_C"/>
</dbReference>
<evidence type="ECO:0000256" key="3">
    <source>
        <dbReference type="ARBA" id="ARBA00022840"/>
    </source>
</evidence>
<dbReference type="SMART" id="SM00943">
    <property type="entry name" value="Prim-Pol"/>
    <property type="match status" value="1"/>
</dbReference>
<evidence type="ECO:0000256" key="4">
    <source>
        <dbReference type="SAM" id="MobiDB-lite"/>
    </source>
</evidence>
<keyword evidence="1" id="KW-0547">Nucleotide-binding</keyword>
<dbReference type="CDD" id="cd04859">
    <property type="entry name" value="Prim_Pol"/>
    <property type="match status" value="1"/>
</dbReference>
<dbReference type="PROSITE" id="PS51206">
    <property type="entry name" value="SF3_HELICASE_1"/>
    <property type="match status" value="1"/>
</dbReference>
<dbReference type="InterPro" id="IPR015330">
    <property type="entry name" value="DNA_primase/pol_bifunc_N"/>
</dbReference>
<dbReference type="EMBL" id="JAUHMF010000001">
    <property type="protein sequence ID" value="MDT8896771.1"/>
    <property type="molecule type" value="Genomic_DNA"/>
</dbReference>
<keyword evidence="7" id="KW-1185">Reference proteome</keyword>
<dbReference type="SMART" id="SM00942">
    <property type="entry name" value="PriCT_1"/>
    <property type="match status" value="1"/>
</dbReference>
<dbReference type="InterPro" id="IPR045455">
    <property type="entry name" value="NrS-1_pol-like_helicase"/>
</dbReference>
<dbReference type="RefSeq" id="WP_315623287.1">
    <property type="nucleotide sequence ID" value="NZ_JAUHMF010000001.1"/>
</dbReference>
<proteinExistence type="predicted"/>
<dbReference type="InterPro" id="IPR027417">
    <property type="entry name" value="P-loop_NTPase"/>
</dbReference>
<dbReference type="InterPro" id="IPR014820">
    <property type="entry name" value="PriCT_1"/>
</dbReference>
<evidence type="ECO:0000313" key="7">
    <source>
        <dbReference type="Proteomes" id="UP001254165"/>
    </source>
</evidence>
<evidence type="ECO:0000313" key="6">
    <source>
        <dbReference type="EMBL" id="MDT8896771.1"/>
    </source>
</evidence>
<keyword evidence="2" id="KW-0378">Hydrolase</keyword>
<dbReference type="PANTHER" id="PTHR35372">
    <property type="entry name" value="ATP BINDING PROTEIN-RELATED"/>
    <property type="match status" value="1"/>
</dbReference>
<dbReference type="SUPFAM" id="SSF52540">
    <property type="entry name" value="P-loop containing nucleoside triphosphate hydrolases"/>
    <property type="match status" value="1"/>
</dbReference>
<dbReference type="InterPro" id="IPR014818">
    <property type="entry name" value="Phage/plasmid_primase_P4_C"/>
</dbReference>
<organism evidence="6 7">
    <name type="scientific">Thermanaerothrix solaris</name>
    <dbReference type="NCBI Taxonomy" id="3058434"/>
    <lineage>
        <taxon>Bacteria</taxon>
        <taxon>Bacillati</taxon>
        <taxon>Chloroflexota</taxon>
        <taxon>Anaerolineae</taxon>
        <taxon>Anaerolineales</taxon>
        <taxon>Anaerolineaceae</taxon>
        <taxon>Thermanaerothrix</taxon>
    </lineage>
</organism>
<protein>
    <submittedName>
        <fullName evidence="6">Phage/plasmid primase, P4 family</fullName>
    </submittedName>
</protein>
<dbReference type="SMART" id="SM00885">
    <property type="entry name" value="D5_N"/>
    <property type="match status" value="1"/>
</dbReference>
<accession>A0ABU3NIT3</accession>
<feature type="domain" description="SF3 helicase" evidence="5">
    <location>
        <begin position="440"/>
        <end position="601"/>
    </location>
</feature>
<dbReference type="PANTHER" id="PTHR35372:SF2">
    <property type="entry name" value="SF3 HELICASE DOMAIN-CONTAINING PROTEIN"/>
    <property type="match status" value="1"/>
</dbReference>
<dbReference type="Gene3D" id="3.40.50.300">
    <property type="entry name" value="P-loop containing nucleotide triphosphate hydrolases"/>
    <property type="match status" value="1"/>
</dbReference>
<dbReference type="Pfam" id="PF08708">
    <property type="entry name" value="PriCT_1"/>
    <property type="match status" value="1"/>
</dbReference>
<sequence length="716" mass="79303">MKTISISELVTYSLRGWRVFPVHSVQNGRCTCGNPNCQSPGKHPIGALVPRGFKDATIDLDQIAAWWTMQPEANVGIATGRESGLVVLDVDPRHDGDATLLDLEAKFGRLPATLEVLTGGGGRHLYFKYPAGVQYLKSSNGALGPGLDIRADGGFVVAPPATHISGNAYLWEASSDPENDEPADLPGWLLNLLTAGQSTPNGHKPQGQQAQGGKVLQGQRNTWLTSEAGRMRRAGMDEPAILAALRVLNQAQCQPPLDDAEVTRIAQSVCRYQPGYALTDAGNGEFFADRYEKQICYRHDTRRWYVFRSPVWVTDDDGAVERLALEAIRERQAQAFGIQDADLRKKTMTFLLNSENGYRLRSMLEIAKSRPNLAKSGREFDQKPLLLAVKNGVIDLETGDFREGQPEDYLTQCAGTHYDPQAKAPRWEQFLMEVFLDDQEMITFIQRAVGYTLTGLTREQVFFFCHGARGLNGKSTLLDTLRALLGDYAKSTSFSTFTTDPNKGGHQESLMALEGARLVVAVETSTVGTLNEAVLKLVTGQDPVTGSRKHEHERTYMPQFKLWLAANDLPKVRDVSPAFWRRVVLIPFLARFEGQNQDKNLRAKLQAELPGILNWALEGCLAYQREGLNPPPQCVQAAEAWRADSDPLADFLATCKLDPRLETKASDLFAAYEQHCRLNGVPQAVKSIQLFSKLMVAHGFEREVRKNGKFFKGIGV</sequence>
<name>A0ABU3NIT3_9CHLR</name>
<gene>
    <name evidence="6" type="ORF">QYE77_00715</name>
</gene>
<feature type="compositionally biased region" description="Polar residues" evidence="4">
    <location>
        <begin position="196"/>
        <end position="211"/>
    </location>
</feature>
<feature type="region of interest" description="Disordered" evidence="4">
    <location>
        <begin position="196"/>
        <end position="218"/>
    </location>
</feature>
<dbReference type="SUPFAM" id="SSF56747">
    <property type="entry name" value="Prim-pol domain"/>
    <property type="match status" value="1"/>
</dbReference>
<evidence type="ECO:0000256" key="1">
    <source>
        <dbReference type="ARBA" id="ARBA00022741"/>
    </source>
</evidence>
<comment type="caution">
    <text evidence="6">The sequence shown here is derived from an EMBL/GenBank/DDBJ whole genome shotgun (WGS) entry which is preliminary data.</text>
</comment>
<reference evidence="6 7" key="1">
    <citation type="submission" date="2023-07" db="EMBL/GenBank/DDBJ databases">
        <title>Novel species of Thermanaerothrix with wide hydrolytic capabilities.</title>
        <authorList>
            <person name="Zayulina K.S."/>
            <person name="Podosokorskaya O.A."/>
            <person name="Elcheninov A.G."/>
        </authorList>
    </citation>
    <scope>NUCLEOTIDE SEQUENCE [LARGE SCALE GENOMIC DNA]</scope>
    <source>
        <strain evidence="6 7">4228-RoL</strain>
    </source>
</reference>
<evidence type="ECO:0000256" key="2">
    <source>
        <dbReference type="ARBA" id="ARBA00022801"/>
    </source>
</evidence>
<dbReference type="InterPro" id="IPR006500">
    <property type="entry name" value="Helicase_put_C_phage/plasmid"/>
</dbReference>
<evidence type="ECO:0000259" key="5">
    <source>
        <dbReference type="PROSITE" id="PS51206"/>
    </source>
</evidence>